<feature type="domain" description="Helicase ATP-binding" evidence="1">
    <location>
        <begin position="47"/>
        <end position="308"/>
    </location>
</feature>
<dbReference type="Proteomes" id="UP000199643">
    <property type="component" value="Unassembled WGS sequence"/>
</dbReference>
<keyword evidence="2" id="KW-0378">Hydrolase</keyword>
<dbReference type="GO" id="GO:0005524">
    <property type="term" value="F:ATP binding"/>
    <property type="evidence" value="ECO:0007669"/>
    <property type="project" value="InterPro"/>
</dbReference>
<dbReference type="InterPro" id="IPR011545">
    <property type="entry name" value="DEAD/DEAH_box_helicase_dom"/>
</dbReference>
<dbReference type="InterPro" id="IPR006555">
    <property type="entry name" value="ATP-dep_Helicase_C"/>
</dbReference>
<dbReference type="Pfam" id="PF00270">
    <property type="entry name" value="DEAD"/>
    <property type="match status" value="1"/>
</dbReference>
<dbReference type="SUPFAM" id="SSF52540">
    <property type="entry name" value="P-loop containing nucleoside triphosphate hydrolases"/>
    <property type="match status" value="1"/>
</dbReference>
<dbReference type="AlphaFoldDB" id="A0A1G7XFT5"/>
<protein>
    <submittedName>
        <fullName evidence="2">Replicative superfamily II helicase</fullName>
    </submittedName>
</protein>
<dbReference type="GO" id="GO:0003676">
    <property type="term" value="F:nucleic acid binding"/>
    <property type="evidence" value="ECO:0007669"/>
    <property type="project" value="InterPro"/>
</dbReference>
<dbReference type="RefSeq" id="WP_090501326.1">
    <property type="nucleotide sequence ID" value="NZ_FNCH01000011.1"/>
</dbReference>
<dbReference type="InterPro" id="IPR014001">
    <property type="entry name" value="Helicase_ATP-bd"/>
</dbReference>
<dbReference type="OrthoDB" id="366844at2"/>
<accession>A0A1G7XFT5</accession>
<keyword evidence="3" id="KW-1185">Reference proteome</keyword>
<dbReference type="GO" id="GO:0006139">
    <property type="term" value="P:nucleobase-containing compound metabolic process"/>
    <property type="evidence" value="ECO:0007669"/>
    <property type="project" value="InterPro"/>
</dbReference>
<keyword evidence="2" id="KW-0547">Nucleotide-binding</keyword>
<keyword evidence="2" id="KW-0067">ATP-binding</keyword>
<sequence length="840" mass="95872">MNVFKKKLESKHKPAQPIDPIDLYQSLYRKDGYAYLRGIQEEVLKEWHARRDEKEMLCKMNTGSGKTLVSLLMLYSKLVEGAGTAVYVCPDKYLLDQAKKQANLYGIPICEISDENQFPADFLNCKAILLCNFHKLFNAKSIFNRDKIEIGAIVIDDAHTCLDISRQNTTLNISSKHEIFDRLIALFDVELKKQAPGSYRRLLDGDPYAKILKVPYWAWLDRKDEILDILNEFSDDDELRFKWQMICDSLDTFDCYIGPNGLQISPMIVPFDSVKSFSEAKFKYILSATFEDQVDLIKDFGIEEQNVINAIIPRNRKDVGQRLILAPKRFDPNIEDAQLRQLTSEIAEEGNNVVVLVPSAEKAKVWYKYGAVNLNQDDNISNNIEKLKTSKGGLYVLINRYDGIDLHGDMCRLLVMDGYPRFSSYNDLYKEVRVESIQASLKSQIIDQGLGRAVRSGSDFCAVILMGNDLIQFLGNKFNYGYFSPVTRKQIESGLTILDDEEDKSNSIQTIKDTIYYCLNQDENWREFHNSILDEVKDDTLSDVKKQELKIAQKEKEALNEFKLRRYSSAMDKIGSTIINNKELALNLKHQAWYYEYAAKFIYQADPVIANDLQIKATMAPHMLTPRNGENYSRLNKNEGQASMVLSYIKQFNKSQDLKIHVQSILNDLTFSKDIKAAKFENALKETGKLLGFDAHQPENEFGNGPDVLWIMSDNHYLILEAKSMAIHSEITRENIGQLLQSGEWFKKHYGKNTAHTLVTLQSPDIKGWNVNPSENSKVIDEGALAALKQKLEQFYDAIVNKGINAISKEEIGKLLSANSLTSENFRGSFLKVIKVSSKK</sequence>
<dbReference type="GO" id="GO:0004386">
    <property type="term" value="F:helicase activity"/>
    <property type="evidence" value="ECO:0007669"/>
    <property type="project" value="UniProtKB-KW"/>
</dbReference>
<proteinExistence type="predicted"/>
<evidence type="ECO:0000259" key="1">
    <source>
        <dbReference type="PROSITE" id="PS51192"/>
    </source>
</evidence>
<reference evidence="3" key="1">
    <citation type="submission" date="2016-10" db="EMBL/GenBank/DDBJ databases">
        <authorList>
            <person name="Varghese N."/>
            <person name="Submissions S."/>
        </authorList>
    </citation>
    <scope>NUCLEOTIDE SEQUENCE [LARGE SCALE GENOMIC DNA]</scope>
    <source>
        <strain evidence="3">DSM 17933</strain>
    </source>
</reference>
<dbReference type="PROSITE" id="PS51192">
    <property type="entry name" value="HELICASE_ATP_BIND_1"/>
    <property type="match status" value="1"/>
</dbReference>
<evidence type="ECO:0000313" key="3">
    <source>
        <dbReference type="Proteomes" id="UP000199643"/>
    </source>
</evidence>
<evidence type="ECO:0000313" key="2">
    <source>
        <dbReference type="EMBL" id="SDG83145.1"/>
    </source>
</evidence>
<organism evidence="2 3">
    <name type="scientific">Pedobacter terrae</name>
    <dbReference type="NCBI Taxonomy" id="405671"/>
    <lineage>
        <taxon>Bacteria</taxon>
        <taxon>Pseudomonadati</taxon>
        <taxon>Bacteroidota</taxon>
        <taxon>Sphingobacteriia</taxon>
        <taxon>Sphingobacteriales</taxon>
        <taxon>Sphingobacteriaceae</taxon>
        <taxon>Pedobacter</taxon>
    </lineage>
</organism>
<gene>
    <name evidence="2" type="ORF">SAMN05421827_111202</name>
</gene>
<dbReference type="GO" id="GO:0016818">
    <property type="term" value="F:hydrolase activity, acting on acid anhydrides, in phosphorus-containing anhydrides"/>
    <property type="evidence" value="ECO:0007669"/>
    <property type="project" value="InterPro"/>
</dbReference>
<dbReference type="STRING" id="405671.SAMN05421827_111202"/>
<dbReference type="EMBL" id="FNCH01000011">
    <property type="protein sequence ID" value="SDG83145.1"/>
    <property type="molecule type" value="Genomic_DNA"/>
</dbReference>
<dbReference type="InterPro" id="IPR027417">
    <property type="entry name" value="P-loop_NTPase"/>
</dbReference>
<keyword evidence="2" id="KW-0347">Helicase</keyword>
<dbReference type="SMART" id="SM00491">
    <property type="entry name" value="HELICc2"/>
    <property type="match status" value="1"/>
</dbReference>
<dbReference type="Gene3D" id="3.40.50.300">
    <property type="entry name" value="P-loop containing nucleotide triphosphate hydrolases"/>
    <property type="match status" value="2"/>
</dbReference>
<name>A0A1G7XFT5_9SPHI</name>
<dbReference type="SMART" id="SM00487">
    <property type="entry name" value="DEXDc"/>
    <property type="match status" value="1"/>
</dbReference>